<dbReference type="InterPro" id="IPR036188">
    <property type="entry name" value="FAD/NAD-bd_sf"/>
</dbReference>
<accession>A0A7C0ZAU0</accession>
<dbReference type="Proteomes" id="UP000885847">
    <property type="component" value="Unassembled WGS sequence"/>
</dbReference>
<reference evidence="1" key="1">
    <citation type="journal article" date="2020" name="mSystems">
        <title>Genome- and Community-Level Interaction Insights into Carbon Utilization and Element Cycling Functions of Hydrothermarchaeota in Hydrothermal Sediment.</title>
        <authorList>
            <person name="Zhou Z."/>
            <person name="Liu Y."/>
            <person name="Xu W."/>
            <person name="Pan J."/>
            <person name="Luo Z.H."/>
            <person name="Li M."/>
        </authorList>
    </citation>
    <scope>NUCLEOTIDE SEQUENCE [LARGE SCALE GENOMIC DNA]</scope>
    <source>
        <strain evidence="1">HyVt-102</strain>
    </source>
</reference>
<protein>
    <recommendedName>
        <fullName evidence="2">Amine oxidase domain-containing protein</fullName>
    </recommendedName>
</protein>
<dbReference type="Gene3D" id="3.50.50.60">
    <property type="entry name" value="FAD/NAD(P)-binding domain"/>
    <property type="match status" value="1"/>
</dbReference>
<dbReference type="GO" id="GO:0008767">
    <property type="term" value="F:UDP-galactopyranose mutase activity"/>
    <property type="evidence" value="ECO:0007669"/>
    <property type="project" value="TreeGrafter"/>
</dbReference>
<evidence type="ECO:0000313" key="1">
    <source>
        <dbReference type="EMBL" id="HDI83810.1"/>
    </source>
</evidence>
<evidence type="ECO:0008006" key="2">
    <source>
        <dbReference type="Google" id="ProtNLM"/>
    </source>
</evidence>
<name>A0A7C0ZAU0_UNCW3</name>
<proteinExistence type="predicted"/>
<dbReference type="GO" id="GO:0005829">
    <property type="term" value="C:cytosol"/>
    <property type="evidence" value="ECO:0007669"/>
    <property type="project" value="TreeGrafter"/>
</dbReference>
<comment type="caution">
    <text evidence="1">The sequence shown here is derived from an EMBL/GenBank/DDBJ whole genome shotgun (WGS) entry which is preliminary data.</text>
</comment>
<dbReference type="PANTHER" id="PTHR21197">
    <property type="entry name" value="UDP-GALACTOPYRANOSE MUTASE"/>
    <property type="match status" value="1"/>
</dbReference>
<dbReference type="EMBL" id="DQWE01000396">
    <property type="protein sequence ID" value="HDI83810.1"/>
    <property type="molecule type" value="Genomic_DNA"/>
</dbReference>
<sequence>MNVIIGAGISGLTIGYLLYKKNEDYIVFEREEPGGWCRTYEINKFRFDAGGHFFHSMDESIESLIGDIGVDMNRVERRAFVYWNKRLINYPIQSNIALFNFNERLFASLSYIFRSRKTPENLKDFFMTKTGRFICDRFLYGYNKKMWGKNPEELPPYFLGRYFPETSLFAPRKQTGYNPVFFYPSHGIGEVIKGFLNKGVRIKKGNLEEVGEGKVRVGERWIRYRNLYLTVPLPEIIKITPFLKEFRKYTFDYVGMKILLLGVKGKLVNNAHWIYFAQDNLPFTRVGSFTNISKEMSPEGYSSIWIEVPVRNKIPDNRSIIDAIKSTGLLRGKVLFTRSLHFPYAYPIRDGVTDMVVKKIEEILERRGIYLSGRFARWEYNTMSDSIKRGMELV</sequence>
<dbReference type="SUPFAM" id="SSF51971">
    <property type="entry name" value="Nucleotide-binding domain"/>
    <property type="match status" value="1"/>
</dbReference>
<dbReference type="GO" id="GO:0050660">
    <property type="term" value="F:flavin adenine dinucleotide binding"/>
    <property type="evidence" value="ECO:0007669"/>
    <property type="project" value="TreeGrafter"/>
</dbReference>
<dbReference type="Pfam" id="PF13450">
    <property type="entry name" value="NAD_binding_8"/>
    <property type="match status" value="1"/>
</dbReference>
<dbReference type="PANTHER" id="PTHR21197:SF0">
    <property type="entry name" value="UDP-GALACTOPYRANOSE MUTASE"/>
    <property type="match status" value="1"/>
</dbReference>
<organism evidence="1">
    <name type="scientific">candidate division WOR-3 bacterium</name>
    <dbReference type="NCBI Taxonomy" id="2052148"/>
    <lineage>
        <taxon>Bacteria</taxon>
        <taxon>Bacteria division WOR-3</taxon>
    </lineage>
</organism>
<dbReference type="AlphaFoldDB" id="A0A7C0ZAU0"/>
<gene>
    <name evidence="1" type="ORF">ENF18_08495</name>
</gene>